<evidence type="ECO:0000256" key="11">
    <source>
        <dbReference type="RuleBase" id="RU361267"/>
    </source>
</evidence>
<evidence type="ECO:0000256" key="10">
    <source>
        <dbReference type="ARBA" id="ARBA00023315"/>
    </source>
</evidence>
<protein>
    <recommendedName>
        <fullName evidence="6 11">1-acyl-sn-glycerol-3-phosphate acyltransferase</fullName>
        <ecNumber evidence="5 11">2.3.1.51</ecNumber>
    </recommendedName>
</protein>
<keyword evidence="11" id="KW-1208">Phospholipid metabolism</keyword>
<dbReference type="RefSeq" id="WP_230753732.1">
    <property type="nucleotide sequence ID" value="NZ_JAINWA010000001.1"/>
</dbReference>
<name>A0AAE3JHK7_9SPIR</name>
<keyword evidence="9 11" id="KW-0443">Lipid metabolism</keyword>
<evidence type="ECO:0000256" key="4">
    <source>
        <dbReference type="ARBA" id="ARBA00008655"/>
    </source>
</evidence>
<dbReference type="GO" id="GO:0006654">
    <property type="term" value="P:phosphatidic acid biosynthetic process"/>
    <property type="evidence" value="ECO:0007669"/>
    <property type="project" value="TreeGrafter"/>
</dbReference>
<keyword evidence="14" id="KW-1185">Reference proteome</keyword>
<dbReference type="GO" id="GO:0003841">
    <property type="term" value="F:1-acylglycerol-3-phosphate O-acyltransferase activity"/>
    <property type="evidence" value="ECO:0007669"/>
    <property type="project" value="UniProtKB-UniRule"/>
</dbReference>
<comment type="similarity">
    <text evidence="4 11">Belongs to the 1-acyl-sn-glycerol-3-phosphate acyltransferase family.</text>
</comment>
<comment type="pathway">
    <text evidence="3">Lipid metabolism.</text>
</comment>
<organism evidence="13 14">
    <name type="scientific">Teretinema zuelzerae</name>
    <dbReference type="NCBI Taxonomy" id="156"/>
    <lineage>
        <taxon>Bacteria</taxon>
        <taxon>Pseudomonadati</taxon>
        <taxon>Spirochaetota</taxon>
        <taxon>Spirochaetia</taxon>
        <taxon>Spirochaetales</taxon>
        <taxon>Treponemataceae</taxon>
        <taxon>Teretinema</taxon>
    </lineage>
</organism>
<sequence length="241" mass="26938">MFKTLIAFFRICGYLIYRRPQLKIAKRLDREGKIQERDEKVREGVAEWARFMVELSGSTVEVIGEEHIPRDTAVVFIGNHQGYFDIPILLGYVNKTKAFISKIEILKVPLLSDWMKLMQCTFLDRKDMRQSVRAMGEAIETVKRGYSLVIFPEGTRSRGGPVGDFKAGSLKLALKAGVPIIPVTIDGSWRIFEATGKFAKTHVRVTLHPAIPTAGLSREEAAALPEQVRSVVVSALPPAVE</sequence>
<dbReference type="PANTHER" id="PTHR10434">
    <property type="entry name" value="1-ACYL-SN-GLYCEROL-3-PHOSPHATE ACYLTRANSFERASE"/>
    <property type="match status" value="1"/>
</dbReference>
<evidence type="ECO:0000259" key="12">
    <source>
        <dbReference type="SMART" id="SM00563"/>
    </source>
</evidence>
<keyword evidence="8 11" id="KW-0808">Transferase</keyword>
<evidence type="ECO:0000313" key="14">
    <source>
        <dbReference type="Proteomes" id="UP001198163"/>
    </source>
</evidence>
<accession>A0AAE3JHK7</accession>
<dbReference type="Pfam" id="PF01553">
    <property type="entry name" value="Acyltransferase"/>
    <property type="match status" value="1"/>
</dbReference>
<dbReference type="NCBIfam" id="TIGR00530">
    <property type="entry name" value="AGP_acyltrn"/>
    <property type="match status" value="1"/>
</dbReference>
<comment type="pathway">
    <text evidence="2">Phospholipid metabolism; CDP-diacylglycerol biosynthesis; CDP-diacylglycerol from sn-glycerol 3-phosphate: step 2/3.</text>
</comment>
<evidence type="ECO:0000256" key="3">
    <source>
        <dbReference type="ARBA" id="ARBA00005189"/>
    </source>
</evidence>
<dbReference type="AlphaFoldDB" id="A0AAE3JHK7"/>
<evidence type="ECO:0000256" key="2">
    <source>
        <dbReference type="ARBA" id="ARBA00004728"/>
    </source>
</evidence>
<dbReference type="EMBL" id="JAINWA010000001">
    <property type="protein sequence ID" value="MCD1653997.1"/>
    <property type="molecule type" value="Genomic_DNA"/>
</dbReference>
<comment type="caution">
    <text evidence="13">The sequence shown here is derived from an EMBL/GenBank/DDBJ whole genome shotgun (WGS) entry which is preliminary data.</text>
</comment>
<dbReference type="SUPFAM" id="SSF69593">
    <property type="entry name" value="Glycerol-3-phosphate (1)-acyltransferase"/>
    <property type="match status" value="1"/>
</dbReference>
<proteinExistence type="inferred from homology"/>
<dbReference type="PANTHER" id="PTHR10434:SF64">
    <property type="entry name" value="1-ACYL-SN-GLYCEROL-3-PHOSPHATE ACYLTRANSFERASE-RELATED"/>
    <property type="match status" value="1"/>
</dbReference>
<dbReference type="GO" id="GO:0016020">
    <property type="term" value="C:membrane"/>
    <property type="evidence" value="ECO:0007669"/>
    <property type="project" value="InterPro"/>
</dbReference>
<evidence type="ECO:0000256" key="8">
    <source>
        <dbReference type="ARBA" id="ARBA00022679"/>
    </source>
</evidence>
<keyword evidence="11" id="KW-0594">Phospholipid biosynthesis</keyword>
<evidence type="ECO:0000256" key="7">
    <source>
        <dbReference type="ARBA" id="ARBA00022516"/>
    </source>
</evidence>
<comment type="catalytic activity">
    <reaction evidence="1 11">
        <text>a 1-acyl-sn-glycero-3-phosphate + an acyl-CoA = a 1,2-diacyl-sn-glycero-3-phosphate + CoA</text>
        <dbReference type="Rhea" id="RHEA:19709"/>
        <dbReference type="ChEBI" id="CHEBI:57287"/>
        <dbReference type="ChEBI" id="CHEBI:57970"/>
        <dbReference type="ChEBI" id="CHEBI:58342"/>
        <dbReference type="ChEBI" id="CHEBI:58608"/>
        <dbReference type="EC" id="2.3.1.51"/>
    </reaction>
</comment>
<keyword evidence="7 11" id="KW-0444">Lipid biosynthesis</keyword>
<evidence type="ECO:0000256" key="1">
    <source>
        <dbReference type="ARBA" id="ARBA00001141"/>
    </source>
</evidence>
<dbReference type="CDD" id="cd07989">
    <property type="entry name" value="LPLAT_AGPAT-like"/>
    <property type="match status" value="1"/>
</dbReference>
<comment type="domain">
    <text evidence="11">The HXXXXD motif is essential for acyltransferase activity and may constitute the binding site for the phosphate moiety of the glycerol-3-phosphate.</text>
</comment>
<feature type="domain" description="Phospholipid/glycerol acyltransferase" evidence="12">
    <location>
        <begin position="74"/>
        <end position="188"/>
    </location>
</feature>
<dbReference type="InterPro" id="IPR002123">
    <property type="entry name" value="Plipid/glycerol_acylTrfase"/>
</dbReference>
<evidence type="ECO:0000256" key="6">
    <source>
        <dbReference type="ARBA" id="ARBA00016139"/>
    </source>
</evidence>
<keyword evidence="10 11" id="KW-0012">Acyltransferase</keyword>
<reference evidence="13" key="1">
    <citation type="submission" date="2021-08" db="EMBL/GenBank/DDBJ databases">
        <title>Comparative analyses of Brucepasteria parasyntrophica and Teretinema zuelzerae.</title>
        <authorList>
            <person name="Song Y."/>
            <person name="Brune A."/>
        </authorList>
    </citation>
    <scope>NUCLEOTIDE SEQUENCE</scope>
    <source>
        <strain evidence="13">DSM 1903</strain>
    </source>
</reference>
<gene>
    <name evidence="13" type="ORF">K7J14_04700</name>
</gene>
<dbReference type="EC" id="2.3.1.51" evidence="5 11"/>
<evidence type="ECO:0000313" key="13">
    <source>
        <dbReference type="EMBL" id="MCD1653997.1"/>
    </source>
</evidence>
<dbReference type="InterPro" id="IPR004552">
    <property type="entry name" value="AGP_acyltrans"/>
</dbReference>
<evidence type="ECO:0000256" key="9">
    <source>
        <dbReference type="ARBA" id="ARBA00023098"/>
    </source>
</evidence>
<evidence type="ECO:0000256" key="5">
    <source>
        <dbReference type="ARBA" id="ARBA00013211"/>
    </source>
</evidence>
<dbReference type="SMART" id="SM00563">
    <property type="entry name" value="PlsC"/>
    <property type="match status" value="1"/>
</dbReference>
<dbReference type="Proteomes" id="UP001198163">
    <property type="component" value="Unassembled WGS sequence"/>
</dbReference>